<dbReference type="EMBL" id="OU898276">
    <property type="protein sequence ID" value="CAG9826467.1"/>
    <property type="molecule type" value="Genomic_DNA"/>
</dbReference>
<feature type="compositionally biased region" description="Basic residues" evidence="1">
    <location>
        <begin position="98"/>
        <end position="111"/>
    </location>
</feature>
<evidence type="ECO:0000313" key="2">
    <source>
        <dbReference type="EMBL" id="CAG9826467.1"/>
    </source>
</evidence>
<gene>
    <name evidence="2" type="ORF">DIABBA_LOCUS579</name>
</gene>
<dbReference type="Proteomes" id="UP001153709">
    <property type="component" value="Chromosome 1"/>
</dbReference>
<feature type="region of interest" description="Disordered" evidence="1">
    <location>
        <begin position="96"/>
        <end position="115"/>
    </location>
</feature>
<proteinExistence type="predicted"/>
<feature type="region of interest" description="Disordered" evidence="1">
    <location>
        <begin position="302"/>
        <end position="321"/>
    </location>
</feature>
<dbReference type="OrthoDB" id="6784536at2759"/>
<evidence type="ECO:0000313" key="3">
    <source>
        <dbReference type="Proteomes" id="UP001153709"/>
    </source>
</evidence>
<sequence>MNRKSDNRGFKFPKIMFEVDPETGREILLPLNFQNNDIKQGNSATKSSPIKILPLDFNKIREEIQAGERQSKKRKIDAPNSAKRLFTSTLQNTESLANKRRSKLSMPRKSKVFQQPSSPLLNMEEVEEEILTNKKSLNKVPFKPILKQITEEMHDRRGGHKIKNSEIGIPKFKIDKGENICKNVNPSDECERYLMENEFNTSDSEKEFNKLERMCIDSPISNMCNLMQDTVIDSIKKPKLNTNYNSNLTICINNIENMKRNEELRHQQSIAQLNHTIRNEELRHQQSIAQLNNALLTLKSLVPDENHNKENQNSTVNRRSERLLKKSPLKNTKLLTSPAILRKDDLRRSTLKKNMAAKNPDCEQSPRTQKGLALYNLMRSNSFVLETPRSDRKGSNLSHKIQTQCLLLQDTPVHHK</sequence>
<dbReference type="AlphaFoldDB" id="A0A9N9X6B5"/>
<reference evidence="2" key="1">
    <citation type="submission" date="2022-01" db="EMBL/GenBank/DDBJ databases">
        <authorList>
            <person name="King R."/>
        </authorList>
    </citation>
    <scope>NUCLEOTIDE SEQUENCE</scope>
</reference>
<evidence type="ECO:0000256" key="1">
    <source>
        <dbReference type="SAM" id="MobiDB-lite"/>
    </source>
</evidence>
<organism evidence="2 3">
    <name type="scientific">Diabrotica balteata</name>
    <name type="common">Banded cucumber beetle</name>
    <dbReference type="NCBI Taxonomy" id="107213"/>
    <lineage>
        <taxon>Eukaryota</taxon>
        <taxon>Metazoa</taxon>
        <taxon>Ecdysozoa</taxon>
        <taxon>Arthropoda</taxon>
        <taxon>Hexapoda</taxon>
        <taxon>Insecta</taxon>
        <taxon>Pterygota</taxon>
        <taxon>Neoptera</taxon>
        <taxon>Endopterygota</taxon>
        <taxon>Coleoptera</taxon>
        <taxon>Polyphaga</taxon>
        <taxon>Cucujiformia</taxon>
        <taxon>Chrysomeloidea</taxon>
        <taxon>Chrysomelidae</taxon>
        <taxon>Galerucinae</taxon>
        <taxon>Diabroticina</taxon>
        <taxon>Diabroticites</taxon>
        <taxon>Diabrotica</taxon>
    </lineage>
</organism>
<name>A0A9N9X6B5_DIABA</name>
<protein>
    <submittedName>
        <fullName evidence="2">Uncharacterized protein</fullName>
    </submittedName>
</protein>
<accession>A0A9N9X6B5</accession>
<keyword evidence="3" id="KW-1185">Reference proteome</keyword>